<dbReference type="EMBL" id="CP090040">
    <property type="protein sequence ID" value="UPL02854.1"/>
    <property type="molecule type" value="Genomic_DNA"/>
</dbReference>
<proteinExistence type="predicted"/>
<accession>A0ACD3ZP48</accession>
<dbReference type="Proteomes" id="UP000830768">
    <property type="component" value="Chromosome 12"/>
</dbReference>
<organism evidence="1 2">
    <name type="scientific">Fusarium solani subsp. cucurbitae</name>
    <name type="common">Neocosmosporum cucurbitae</name>
    <dbReference type="NCBI Taxonomy" id="2747967"/>
    <lineage>
        <taxon>Eukaryota</taxon>
        <taxon>Fungi</taxon>
        <taxon>Dikarya</taxon>
        <taxon>Ascomycota</taxon>
        <taxon>Pezizomycotina</taxon>
        <taxon>Sordariomycetes</taxon>
        <taxon>Hypocreomycetidae</taxon>
        <taxon>Hypocreales</taxon>
        <taxon>Nectriaceae</taxon>
        <taxon>Fusarium</taxon>
        <taxon>Fusarium solani species complex</taxon>
    </lineage>
</organism>
<evidence type="ECO:0000313" key="1">
    <source>
        <dbReference type="EMBL" id="UPL02854.1"/>
    </source>
</evidence>
<name>A0ACD3ZP48_FUSSC</name>
<reference evidence="1" key="1">
    <citation type="submission" date="2021-11" db="EMBL/GenBank/DDBJ databases">
        <title>Fusarium solani-melongenae Genome sequencing and assembly.</title>
        <authorList>
            <person name="Xie S."/>
            <person name="Huang L."/>
            <person name="Zhang X."/>
        </authorList>
    </citation>
    <scope>NUCLEOTIDE SEQUENCE</scope>
    <source>
        <strain evidence="1">CRI 24-3</strain>
    </source>
</reference>
<sequence>MAGHKRNPCDLIMVSEDWRDDDGRPLMMDTNNKDEFIATKYQDPGNEKYLLVLGVEATSNEVFSDQLISLLRNRGQSFLKKKSNAWHASLARIMCRMYKSSTNYGFSAIFNLPIIHLRGGEWVSPQRGGRKSYFLDSSELAIPEGITMLMVDDKAAADPDRQKLYQLLEVPVLTKNHIKEAIVNTHCDPDFRPNDLTPTVLASHAEFIHRNGGWKGSLGDHLWVATFLGPCRKGNNTYRPDNDDPYSADRMLPKEPEQTYGFLHPAYFGAGRSQNSAWINFLYSSLDIWVIPRIEDLKLVIQQYPSQKWLTMLRDRWQVYEDCVGNKKLTKVIGSAQVQCKGSKTKARIQNVYAPLDHLRKDFGPVAPFIDIPEPEDPRWKPLLKLLGVKVEADFDFYLASLRHAKKTGNGSVELIRRLMHHLEEHGNSSRLIDPFRKDKLILVPPKKEGGERRWVSQDECFWRGESWLTQSVGLEKLYPDLETFFRDHLNVRDAGIDHLIKEATIVPTLPETALPPHGLSEDQKKALLSTKMFPITSTTMEETYEYLSSATVKDHWLIADRSYLREPFQSLIPVLAFGAEFILKIMHLLVKLDLNNRFLSDLAVSTTETHGNTHLNEDLSHSYRSRAKYFFRVVQSWRATLNMQQVDSSFFEGTAFLECDYAGDLRIYLRSGYEKETYPCELAEQLRNFFSISIKHRDLVMMALSDREERLDRIFQERGIASFQEDSPESGELDGEEGEYIPVRNPAPSKKSRLGLADGSRFNRLLSHARFSPSFFKQADNGSNSLPTYDVAVARATQNALGRPVEPRTFAGAMTLPSVKGALRDLEFTQKTGARDSEVGEAIVSDILSIVLASQYNRGQMWTPKGSRASDCAAFNFTDSTGRFGAFLMRLDGMPGKARGYTQMTYHLDVKVTDSGDFKITQDELDRDRKNSVHSELHPSEAAPTKDVPVLVHISDVHKEPKNQFLTDPWDLFEDGQLILENPRSYQARLELRSRVNTKEAATSAEVGFDAVQFREGAEPIRGDPSPGYEDPSPEYHEGKRDDKKKGDV</sequence>
<evidence type="ECO:0000313" key="2">
    <source>
        <dbReference type="Proteomes" id="UP000830768"/>
    </source>
</evidence>
<keyword evidence="2" id="KW-1185">Reference proteome</keyword>
<gene>
    <name evidence="1" type="ORF">LCI18_013788</name>
</gene>
<protein>
    <submittedName>
        <fullName evidence="1">Uncharacterized protein</fullName>
    </submittedName>
</protein>